<name>A0ABR9QE17_9BACI</name>
<feature type="transmembrane region" description="Helical" evidence="1">
    <location>
        <begin position="37"/>
        <end position="55"/>
    </location>
</feature>
<feature type="transmembrane region" description="Helical" evidence="1">
    <location>
        <begin position="67"/>
        <end position="87"/>
    </location>
</feature>
<feature type="transmembrane region" description="Helical" evidence="1">
    <location>
        <begin position="547"/>
        <end position="569"/>
    </location>
</feature>
<dbReference type="Pfam" id="PF14345">
    <property type="entry name" value="GDYXXLXY"/>
    <property type="match status" value="1"/>
</dbReference>
<accession>A0ABR9QE17</accession>
<feature type="transmembrane region" description="Helical" evidence="1">
    <location>
        <begin position="440"/>
        <end position="456"/>
    </location>
</feature>
<dbReference type="EMBL" id="JADCLJ010000006">
    <property type="protein sequence ID" value="MBE4906738.1"/>
    <property type="molecule type" value="Genomic_DNA"/>
</dbReference>
<feature type="transmembrane region" description="Helical" evidence="1">
    <location>
        <begin position="324"/>
        <end position="340"/>
    </location>
</feature>
<feature type="transmembrane region" description="Helical" evidence="1">
    <location>
        <begin position="173"/>
        <end position="192"/>
    </location>
</feature>
<dbReference type="Pfam" id="PF09925">
    <property type="entry name" value="DUF2157"/>
    <property type="match status" value="1"/>
</dbReference>
<keyword evidence="1" id="KW-0812">Transmembrane</keyword>
<sequence>MQRLIPVGYLGSIILLLTSIIYFFAANWSYFTRFEKLGLSVGIMLLFYFVSAITTKFISQQPFLGKWFLVAGAICFGVSVGLIGQIYNSHADSYMLFFVWLIPTVLLALITGYAPLWVVSYVLLHLTYWFYMNPSSYFISRTNLEEWLIYLVVCLINLALFAFTFTNKFRIKIIRYFAYTAVHLALISLSFFELFPPYSGWTNVLYISFAFISFVILKKSKGQQGLTIILFTMASLYICAKIIEIPFLFDHYLGFFAVQLSGTFASLLLILGGIFLARKFTPSGGSKVNSTLKRILIVIVTIIGSIMFASSFGSLLFILTESEYAAVIVSLLFILTGLLFKKLDNTARHTILIIGFFSGMFGAIFLSSFITTLYLLISLAVFITIKDGVVRFISYVALLITTLSFVFDDLQLGDHIELVFLVFAVINGVLAFLMKAQKDIFRIGLFFFYLFLYALTFLNEEIVLEIIFAILLFIVVTGLLIFFGKNEKLFEFRVSAVFWILSLVTTYYDLVWSLLHKSLSFFIIGLIFFIITWFLDKENKTIGANKTFTRIQWVFVGAVLVLQLSFVSFQMITNEHLINEGKTITLKLAPVDPRSMIQGDYVRLQYEIGEVELGEGRHEGRVFLLLKRNDEGIYSVSKVYKTQIDPTKESLAEDEVIIAGKYNGYNQIIFGIESYFVPEGTGLEVERNAEFAKVAVSQKGDALLLTIE</sequence>
<comment type="caution">
    <text evidence="3">The sequence shown here is derived from an EMBL/GenBank/DDBJ whole genome shotgun (WGS) entry which is preliminary data.</text>
</comment>
<feature type="transmembrane region" description="Helical" evidence="1">
    <location>
        <begin position="198"/>
        <end position="217"/>
    </location>
</feature>
<dbReference type="Proteomes" id="UP001516662">
    <property type="component" value="Unassembled WGS sequence"/>
</dbReference>
<feature type="transmembrane region" description="Helical" evidence="1">
    <location>
        <begin position="296"/>
        <end position="318"/>
    </location>
</feature>
<feature type="transmembrane region" description="Helical" evidence="1">
    <location>
        <begin position="147"/>
        <end position="166"/>
    </location>
</feature>
<evidence type="ECO:0000313" key="3">
    <source>
        <dbReference type="EMBL" id="MBE4906738.1"/>
    </source>
</evidence>
<feature type="transmembrane region" description="Helical" evidence="1">
    <location>
        <begin position="490"/>
        <end position="508"/>
    </location>
</feature>
<reference evidence="3 4" key="1">
    <citation type="submission" date="2020-10" db="EMBL/GenBank/DDBJ databases">
        <title>Bacillus sp. HD4P25, an endophyte from a halophyte.</title>
        <authorList>
            <person name="Sun J.-Q."/>
        </authorList>
    </citation>
    <scope>NUCLEOTIDE SEQUENCE [LARGE SCALE GENOMIC DNA]</scope>
    <source>
        <strain evidence="3 4">YIM 93174</strain>
    </source>
</reference>
<evidence type="ECO:0000256" key="1">
    <source>
        <dbReference type="SAM" id="Phobius"/>
    </source>
</evidence>
<evidence type="ECO:0000313" key="4">
    <source>
        <dbReference type="Proteomes" id="UP001516662"/>
    </source>
</evidence>
<feature type="transmembrane region" description="Helical" evidence="1">
    <location>
        <begin position="415"/>
        <end position="433"/>
    </location>
</feature>
<organism evidence="3 4">
    <name type="scientific">Litchfieldia luteola</name>
    <dbReference type="NCBI Taxonomy" id="682179"/>
    <lineage>
        <taxon>Bacteria</taxon>
        <taxon>Bacillati</taxon>
        <taxon>Bacillota</taxon>
        <taxon>Bacilli</taxon>
        <taxon>Bacillales</taxon>
        <taxon>Bacillaceae</taxon>
        <taxon>Litchfieldia</taxon>
    </lineage>
</organism>
<dbReference type="RefSeq" id="WP_193534233.1">
    <property type="nucleotide sequence ID" value="NZ_JADCLJ010000006.1"/>
</dbReference>
<feature type="transmembrane region" description="Helical" evidence="1">
    <location>
        <begin position="255"/>
        <end position="276"/>
    </location>
</feature>
<evidence type="ECO:0000259" key="2">
    <source>
        <dbReference type="Pfam" id="PF09925"/>
    </source>
</evidence>
<dbReference type="InterPro" id="IPR018677">
    <property type="entry name" value="DUF2157"/>
</dbReference>
<gene>
    <name evidence="3" type="ORF">IMZ08_01540</name>
</gene>
<feature type="transmembrane region" description="Helical" evidence="1">
    <location>
        <begin position="462"/>
        <end position="483"/>
    </location>
</feature>
<feature type="transmembrane region" description="Helical" evidence="1">
    <location>
        <begin position="93"/>
        <end position="110"/>
    </location>
</feature>
<protein>
    <submittedName>
        <fullName evidence="3">GDYXXLXY domain-containing protein</fullName>
    </submittedName>
</protein>
<keyword evidence="1" id="KW-0472">Membrane</keyword>
<dbReference type="InterPro" id="IPR025833">
    <property type="entry name" value="GDYXXLXY"/>
</dbReference>
<feature type="transmembrane region" description="Helical" evidence="1">
    <location>
        <begin position="229"/>
        <end position="249"/>
    </location>
</feature>
<feature type="domain" description="DUF2157" evidence="2">
    <location>
        <begin position="9"/>
        <end position="117"/>
    </location>
</feature>
<keyword evidence="4" id="KW-1185">Reference proteome</keyword>
<feature type="transmembrane region" description="Helical" evidence="1">
    <location>
        <begin position="514"/>
        <end position="535"/>
    </location>
</feature>
<keyword evidence="1" id="KW-1133">Transmembrane helix</keyword>
<proteinExistence type="predicted"/>
<feature type="transmembrane region" description="Helical" evidence="1">
    <location>
        <begin position="352"/>
        <end position="385"/>
    </location>
</feature>
<feature type="transmembrane region" description="Helical" evidence="1">
    <location>
        <begin position="7"/>
        <end position="25"/>
    </location>
</feature>